<organism evidence="5 6">
    <name type="scientific">Marinobacter xestospongiae</name>
    <dbReference type="NCBI Taxonomy" id="994319"/>
    <lineage>
        <taxon>Bacteria</taxon>
        <taxon>Pseudomonadati</taxon>
        <taxon>Pseudomonadota</taxon>
        <taxon>Gammaproteobacteria</taxon>
        <taxon>Pseudomonadales</taxon>
        <taxon>Marinobacteraceae</taxon>
        <taxon>Marinobacter</taxon>
    </lineage>
</organism>
<sequence>MSLNRTLNALLLTSLWVLPQAPAQAVPAGVPTQPVSADCPREVVVPYTGHLQLPSKYDQSDASKSTLRTELAAEPEAIKAQIQAYSKQVVGFADYYLSHTGDRHRRGALACLHGALGSWADAGALLSTDASKTGVAVRKWSLAAIATAAWKLQRLSTDAQPFRLTGPERAWLAALATQVEQEYAPRLDPGFRYFNNHDYWAGWALVVTAMALEQPAFGELGYRIFDRALSQIEQDDSGQLGWLPNEVARAHLATNYLNYALNPLALLARHAAANGHAMSADQRQRLRSLVRFVVAAELAPTRLPPVLAQEQEPVPDYKFAWLLPLLDLDPRPSVAWTLYQRKAGNVDGYSQAGGRLAPLYPAASLGPQP</sequence>
<gene>
    <name evidence="5" type="ORF">RYS15_08870</name>
</gene>
<protein>
    <submittedName>
        <fullName evidence="5">Alginate lyase family protein</fullName>
    </submittedName>
</protein>
<evidence type="ECO:0000256" key="2">
    <source>
        <dbReference type="ARBA" id="ARBA00023239"/>
    </source>
</evidence>
<name>A0ABU3VX89_9GAMM</name>
<dbReference type="EMBL" id="JAWIIJ010000005">
    <property type="protein sequence ID" value="MDV2078796.1"/>
    <property type="molecule type" value="Genomic_DNA"/>
</dbReference>
<reference evidence="5 6" key="1">
    <citation type="submission" date="2023-10" db="EMBL/GenBank/DDBJ databases">
        <title>Characteristics and mechanism of a salt-tolerant marine origin heterotrophic nitrifying- aerobic denitrifying bacteria Marinobacter xestospongiae HN1.</title>
        <authorList>
            <person name="Qi R."/>
        </authorList>
    </citation>
    <scope>NUCLEOTIDE SEQUENCE [LARGE SCALE GENOMIC DNA]</scope>
    <source>
        <strain evidence="5 6">HN1</strain>
    </source>
</reference>
<keyword evidence="1 3" id="KW-0732">Signal</keyword>
<dbReference type="InterPro" id="IPR008397">
    <property type="entry name" value="Alginate_lyase_dom"/>
</dbReference>
<dbReference type="Gene3D" id="1.50.10.100">
    <property type="entry name" value="Chondroitin AC/alginate lyase"/>
    <property type="match status" value="1"/>
</dbReference>
<evidence type="ECO:0000256" key="1">
    <source>
        <dbReference type="ARBA" id="ARBA00022729"/>
    </source>
</evidence>
<evidence type="ECO:0000313" key="6">
    <source>
        <dbReference type="Proteomes" id="UP001269819"/>
    </source>
</evidence>
<comment type="caution">
    <text evidence="5">The sequence shown here is derived from an EMBL/GenBank/DDBJ whole genome shotgun (WGS) entry which is preliminary data.</text>
</comment>
<keyword evidence="6" id="KW-1185">Reference proteome</keyword>
<accession>A0ABU3VX89</accession>
<evidence type="ECO:0000256" key="3">
    <source>
        <dbReference type="SAM" id="SignalP"/>
    </source>
</evidence>
<feature type="chain" id="PRO_5045725433" evidence="3">
    <location>
        <begin position="26"/>
        <end position="369"/>
    </location>
</feature>
<dbReference type="Pfam" id="PF05426">
    <property type="entry name" value="Alginate_lyase"/>
    <property type="match status" value="1"/>
</dbReference>
<proteinExistence type="predicted"/>
<dbReference type="SUPFAM" id="SSF48230">
    <property type="entry name" value="Chondroitin AC/alginate lyase"/>
    <property type="match status" value="1"/>
</dbReference>
<keyword evidence="2 5" id="KW-0456">Lyase</keyword>
<dbReference type="RefSeq" id="WP_316973490.1">
    <property type="nucleotide sequence ID" value="NZ_JAWIIJ010000005.1"/>
</dbReference>
<feature type="signal peptide" evidence="3">
    <location>
        <begin position="1"/>
        <end position="25"/>
    </location>
</feature>
<dbReference type="Proteomes" id="UP001269819">
    <property type="component" value="Unassembled WGS sequence"/>
</dbReference>
<feature type="domain" description="Alginate lyase" evidence="4">
    <location>
        <begin position="53"/>
        <end position="296"/>
    </location>
</feature>
<dbReference type="InterPro" id="IPR008929">
    <property type="entry name" value="Chondroitin_lyas"/>
</dbReference>
<evidence type="ECO:0000313" key="5">
    <source>
        <dbReference type="EMBL" id="MDV2078796.1"/>
    </source>
</evidence>
<dbReference type="GO" id="GO:0016829">
    <property type="term" value="F:lyase activity"/>
    <property type="evidence" value="ECO:0007669"/>
    <property type="project" value="UniProtKB-KW"/>
</dbReference>
<evidence type="ECO:0000259" key="4">
    <source>
        <dbReference type="Pfam" id="PF05426"/>
    </source>
</evidence>